<proteinExistence type="predicted"/>
<dbReference type="Proteomes" id="UP000805649">
    <property type="component" value="Unassembled WGS sequence"/>
</dbReference>
<gene>
    <name evidence="1" type="ORF">CTRU02_206645</name>
</gene>
<keyword evidence="2" id="KW-1185">Reference proteome</keyword>
<comment type="caution">
    <text evidence="1">The sequence shown here is derived from an EMBL/GenBank/DDBJ whole genome shotgun (WGS) entry which is preliminary data.</text>
</comment>
<organism evidence="1 2">
    <name type="scientific">Colletotrichum truncatum</name>
    <name type="common">Anthracnose fungus</name>
    <name type="synonym">Colletotrichum capsici</name>
    <dbReference type="NCBI Taxonomy" id="5467"/>
    <lineage>
        <taxon>Eukaryota</taxon>
        <taxon>Fungi</taxon>
        <taxon>Dikarya</taxon>
        <taxon>Ascomycota</taxon>
        <taxon>Pezizomycotina</taxon>
        <taxon>Sordariomycetes</taxon>
        <taxon>Hypocreomycetidae</taxon>
        <taxon>Glomerellales</taxon>
        <taxon>Glomerellaceae</taxon>
        <taxon>Colletotrichum</taxon>
        <taxon>Colletotrichum truncatum species complex</taxon>
    </lineage>
</organism>
<dbReference type="EMBL" id="VUJX02000003">
    <property type="protein sequence ID" value="KAL0940035.1"/>
    <property type="molecule type" value="Genomic_DNA"/>
</dbReference>
<accession>A0ACC3Z7P1</accession>
<keyword evidence="1" id="KW-0560">Oxidoreductase</keyword>
<sequence length="361" mass="40608">MPDWSSVTLKPFVSNLVARLSARLFVGPELCCNKEWLELSTGYAIDCFLAAYALRRWTPFLRWPASWLLPECRALRKRVDDARRILEPLLSSRYGGSKPSQPNSEFKGRTEDTIDWLKDAFEKAGASAKYNVADAQLGLSIVAIHTTTELLTGALFDIIASGPQLVNELRQEIVTVFEADSIYQSCHRREKSIFNKTSLYELKLLDSTLKESQRVHTRGVGAMGRVAEEDVRLPDGLVIPKGASSIVTLAAYNNENLYPEPHKFNPRRFLQLRSQPGQEKNWQLVTTSPDHLGFGYGDHACPGRFLAANEVKIALVYLIMEYDWKLSGQRPEDTMVTGSVHQADAKAQVMFKKRASEVCLQ</sequence>
<reference evidence="1 2" key="1">
    <citation type="journal article" date="2020" name="Phytopathology">
        <title>Genome Sequence Resources of Colletotrichum truncatum, C. plurivorum, C. musicola, and C. sojae: Four Species Pathogenic to Soybean (Glycine max).</title>
        <authorList>
            <person name="Rogerio F."/>
            <person name="Boufleur T.R."/>
            <person name="Ciampi-Guillardi M."/>
            <person name="Sukno S.A."/>
            <person name="Thon M.R."/>
            <person name="Massola Junior N.S."/>
            <person name="Baroncelli R."/>
        </authorList>
    </citation>
    <scope>NUCLEOTIDE SEQUENCE [LARGE SCALE GENOMIC DNA]</scope>
    <source>
        <strain evidence="1 2">CMES1059</strain>
    </source>
</reference>
<evidence type="ECO:0000313" key="1">
    <source>
        <dbReference type="EMBL" id="KAL0940035.1"/>
    </source>
</evidence>
<keyword evidence="1" id="KW-0503">Monooxygenase</keyword>
<name>A0ACC3Z7P1_COLTU</name>
<protein>
    <submittedName>
        <fullName evidence="1">P450 monooxygenase</fullName>
    </submittedName>
</protein>
<evidence type="ECO:0000313" key="2">
    <source>
        <dbReference type="Proteomes" id="UP000805649"/>
    </source>
</evidence>